<dbReference type="InterPro" id="IPR042213">
    <property type="entry name" value="NBD_C_sf"/>
</dbReference>
<comment type="similarity">
    <text evidence="1">Belongs to the four-carbon acid sugar kinase family.</text>
</comment>
<dbReference type="Proteomes" id="UP001220530">
    <property type="component" value="Chromosome"/>
</dbReference>
<keyword evidence="5" id="KW-0067">ATP-binding</keyword>
<organism evidence="9 10">
    <name type="scientific">Devosia algicola</name>
    <dbReference type="NCBI Taxonomy" id="3026418"/>
    <lineage>
        <taxon>Bacteria</taxon>
        <taxon>Pseudomonadati</taxon>
        <taxon>Pseudomonadota</taxon>
        <taxon>Alphaproteobacteria</taxon>
        <taxon>Hyphomicrobiales</taxon>
        <taxon>Devosiaceae</taxon>
        <taxon>Devosia</taxon>
    </lineage>
</organism>
<name>A0ABY7YLK0_9HYPH</name>
<evidence type="ECO:0000259" key="8">
    <source>
        <dbReference type="Pfam" id="PF17042"/>
    </source>
</evidence>
<evidence type="ECO:0000313" key="10">
    <source>
        <dbReference type="Proteomes" id="UP001220530"/>
    </source>
</evidence>
<dbReference type="Pfam" id="PF07005">
    <property type="entry name" value="SBD_N"/>
    <property type="match status" value="1"/>
</dbReference>
<dbReference type="InterPro" id="IPR037051">
    <property type="entry name" value="4-carb_acid_sugar_kinase_N_sf"/>
</dbReference>
<keyword evidence="2" id="KW-0808">Transferase</keyword>
<keyword evidence="6" id="KW-0119">Carbohydrate metabolism</keyword>
<evidence type="ECO:0000256" key="2">
    <source>
        <dbReference type="ARBA" id="ARBA00022679"/>
    </source>
</evidence>
<evidence type="ECO:0000256" key="5">
    <source>
        <dbReference type="ARBA" id="ARBA00022840"/>
    </source>
</evidence>
<evidence type="ECO:0000256" key="6">
    <source>
        <dbReference type="ARBA" id="ARBA00023277"/>
    </source>
</evidence>
<sequence length="359" mass="37937">MAKLQVLLIADDLTGALDAGAPFSDLGFRTLMVPQWDALIDPTLEVPQIACVSTSTRELGKPAAVARVEEIARALRHLQPTLVFKKIDSRLKGSAAAESRAVMTVFNRQHMIVAPAIPDMGRTIVDGYLSGHGLDTPIDVRSLFGPHSDVTVCDAVDRDGLTIAAETVMTRPTECVAVGARGLAVALAQQLLKAGIKPVVKRRRMETSVARPILLVIGSRDEVTQRQIAHLRSSRTIQLIFAPNGLVPVGKMNSQTCLLVATATDELETPEVVGRRFARGVAQTVVQNKPATLLMSGGETAASVLAALGVKSLEVAGEIFPGVSRSHATISGLPTTIFTKSGGFGDPDTLSRLVAMTGG</sequence>
<evidence type="ECO:0000313" key="9">
    <source>
        <dbReference type="EMBL" id="WDR02180.1"/>
    </source>
</evidence>
<dbReference type="Gene3D" id="3.40.980.20">
    <property type="entry name" value="Four-carbon acid sugar kinase, nucleotide binding domain"/>
    <property type="match status" value="1"/>
</dbReference>
<evidence type="ECO:0000256" key="1">
    <source>
        <dbReference type="ARBA" id="ARBA00005715"/>
    </source>
</evidence>
<feature type="domain" description="Four-carbon acid sugar kinase N-terminal" evidence="7">
    <location>
        <begin position="7"/>
        <end position="130"/>
    </location>
</feature>
<reference evidence="9 10" key="1">
    <citation type="submission" date="2023-02" db="EMBL/GenBank/DDBJ databases">
        <title>Devosia algicola sp. nov., isolated from the phycosphere of marine algae.</title>
        <authorList>
            <person name="Kim J.M."/>
            <person name="Lee J.K."/>
            <person name="Choi B.J."/>
            <person name="Bayburt H."/>
            <person name="Jeon C.O."/>
        </authorList>
    </citation>
    <scope>NUCLEOTIDE SEQUENCE [LARGE SCALE GENOMIC DNA]</scope>
    <source>
        <strain evidence="9 10">G20-9</strain>
    </source>
</reference>
<gene>
    <name evidence="9" type="ORF">PSQ19_16240</name>
</gene>
<accession>A0ABY7YLK0</accession>
<dbReference type="InterPro" id="IPR031475">
    <property type="entry name" value="NBD_C"/>
</dbReference>
<dbReference type="SUPFAM" id="SSF142764">
    <property type="entry name" value="YgbK-like"/>
    <property type="match status" value="1"/>
</dbReference>
<dbReference type="EMBL" id="CP118246">
    <property type="protein sequence ID" value="WDR02180.1"/>
    <property type="molecule type" value="Genomic_DNA"/>
</dbReference>
<evidence type="ECO:0000256" key="3">
    <source>
        <dbReference type="ARBA" id="ARBA00022741"/>
    </source>
</evidence>
<protein>
    <submittedName>
        <fullName evidence="9">Four-carbon acid sugar kinase family protein</fullName>
    </submittedName>
</protein>
<keyword evidence="3" id="KW-0547">Nucleotide-binding</keyword>
<dbReference type="Pfam" id="PF17042">
    <property type="entry name" value="NBD_C"/>
    <property type="match status" value="1"/>
</dbReference>
<evidence type="ECO:0000259" key="7">
    <source>
        <dbReference type="Pfam" id="PF07005"/>
    </source>
</evidence>
<keyword evidence="10" id="KW-1185">Reference proteome</keyword>
<proteinExistence type="inferred from homology"/>
<keyword evidence="4 9" id="KW-0418">Kinase</keyword>
<dbReference type="InterPro" id="IPR010737">
    <property type="entry name" value="4-carb_acid_sugar_kinase_N"/>
</dbReference>
<feature type="domain" description="Four-carbon acid sugar kinase nucleotide binding" evidence="8">
    <location>
        <begin position="270"/>
        <end position="350"/>
    </location>
</feature>
<dbReference type="RefSeq" id="WP_282218587.1">
    <property type="nucleotide sequence ID" value="NZ_CP118246.1"/>
</dbReference>
<evidence type="ECO:0000256" key="4">
    <source>
        <dbReference type="ARBA" id="ARBA00022777"/>
    </source>
</evidence>
<dbReference type="GO" id="GO:0016301">
    <property type="term" value="F:kinase activity"/>
    <property type="evidence" value="ECO:0007669"/>
    <property type="project" value="UniProtKB-KW"/>
</dbReference>
<dbReference type="Gene3D" id="3.40.50.10840">
    <property type="entry name" value="Putative sugar-binding, N-terminal domain"/>
    <property type="match status" value="1"/>
</dbReference>